<accession>A0A419WNW9</accession>
<dbReference type="RefSeq" id="WP_120242761.1">
    <property type="nucleotide sequence ID" value="NZ_RAPO01000001.1"/>
</dbReference>
<dbReference type="PANTHER" id="PTHR42953">
    <property type="entry name" value="HIGH-AFFINITY ZINC UPTAKE SYSTEM PROTEIN ZNUA-RELATED"/>
    <property type="match status" value="1"/>
</dbReference>
<dbReference type="PROSITE" id="PS51257">
    <property type="entry name" value="PROKAR_LIPOPROTEIN"/>
    <property type="match status" value="1"/>
</dbReference>
<dbReference type="OrthoDB" id="50488at2157"/>
<dbReference type="PROSITE" id="PS51318">
    <property type="entry name" value="TAT"/>
    <property type="match status" value="1"/>
</dbReference>
<evidence type="ECO:0000256" key="3">
    <source>
        <dbReference type="ARBA" id="ARBA00022729"/>
    </source>
</evidence>
<dbReference type="InterPro" id="IPR050492">
    <property type="entry name" value="Bact_metal-bind_prot9"/>
</dbReference>
<organism evidence="5 6">
    <name type="scientific">Halopiger aswanensis</name>
    <dbReference type="NCBI Taxonomy" id="148449"/>
    <lineage>
        <taxon>Archaea</taxon>
        <taxon>Methanobacteriati</taxon>
        <taxon>Methanobacteriota</taxon>
        <taxon>Stenosarchaea group</taxon>
        <taxon>Halobacteria</taxon>
        <taxon>Halobacteriales</taxon>
        <taxon>Natrialbaceae</taxon>
        <taxon>Halopiger</taxon>
    </lineage>
</organism>
<proteinExistence type="inferred from homology"/>
<comment type="caution">
    <text evidence="5">The sequence shown here is derived from an EMBL/GenBank/DDBJ whole genome shotgun (WGS) entry which is preliminary data.</text>
</comment>
<name>A0A419WNW9_9EURY</name>
<evidence type="ECO:0000256" key="1">
    <source>
        <dbReference type="ARBA" id="ARBA00011028"/>
    </source>
</evidence>
<dbReference type="EMBL" id="RAPO01000001">
    <property type="protein sequence ID" value="RKD97193.1"/>
    <property type="molecule type" value="Genomic_DNA"/>
</dbReference>
<evidence type="ECO:0000313" key="6">
    <source>
        <dbReference type="Proteomes" id="UP000283805"/>
    </source>
</evidence>
<dbReference type="InterPro" id="IPR006311">
    <property type="entry name" value="TAT_signal"/>
</dbReference>
<protein>
    <submittedName>
        <fullName evidence="5">Zinc transport system substrate-binding protein</fullName>
    </submittedName>
</protein>
<sequence length="391" mass="42748">MNLSRRSVLRAGAGSLALSSLAGLAGCLSEPDAGSGPEGGYAAFFALADWSEHVAGDQLSIENPVETGQIGHGWEPQGDLTADIADSEVFVYLDSPEFTWAQDVASQLETDYDHVTLIDGMAGLEDQLLAFDGSHDHDHGSEDEHDDEHDHDTNESTENHDEHDHDGHSDEDEHNHDHDSESTDDHEDGHDHSDDHDHTHDDGGAEFYDPHVWVDPVLAQDIVGTIADGLAEADPDNEDTYRENADAYAQQLADVDDQLESLVAEADRDVGVLAGHDSFRYLEERYGFELHTPVDVSPNAEITTGQLADTIALIDEHEIETILYDPFEATGSDDLPQEVTHLLENSHAESAEPISPLAGTTAEWNDRDWGWLEQMTELNLPALRAALGVTE</sequence>
<dbReference type="AlphaFoldDB" id="A0A419WNW9"/>
<dbReference type="SUPFAM" id="SSF53807">
    <property type="entry name" value="Helical backbone' metal receptor"/>
    <property type="match status" value="1"/>
</dbReference>
<keyword evidence="6" id="KW-1185">Reference proteome</keyword>
<keyword evidence="2" id="KW-0813">Transport</keyword>
<feature type="compositionally biased region" description="Basic and acidic residues" evidence="4">
    <location>
        <begin position="133"/>
        <end position="203"/>
    </location>
</feature>
<dbReference type="Proteomes" id="UP000283805">
    <property type="component" value="Unassembled WGS sequence"/>
</dbReference>
<dbReference type="Gene3D" id="3.40.50.1980">
    <property type="entry name" value="Nitrogenase molybdenum iron protein domain"/>
    <property type="match status" value="3"/>
</dbReference>
<comment type="similarity">
    <text evidence="1">Belongs to the bacterial solute-binding protein 9 family.</text>
</comment>
<gene>
    <name evidence="5" type="ORF">ATJ93_0175</name>
</gene>
<dbReference type="GO" id="GO:0046872">
    <property type="term" value="F:metal ion binding"/>
    <property type="evidence" value="ECO:0007669"/>
    <property type="project" value="InterPro"/>
</dbReference>
<dbReference type="InterPro" id="IPR006127">
    <property type="entry name" value="ZnuA-like"/>
</dbReference>
<dbReference type="PANTHER" id="PTHR42953:SF3">
    <property type="entry name" value="HIGH-AFFINITY ZINC UPTAKE SYSTEM PROTEIN ZNUA"/>
    <property type="match status" value="1"/>
</dbReference>
<keyword evidence="3" id="KW-0732">Signal</keyword>
<dbReference type="Pfam" id="PF01297">
    <property type="entry name" value="ZnuA"/>
    <property type="match status" value="1"/>
</dbReference>
<evidence type="ECO:0000256" key="2">
    <source>
        <dbReference type="ARBA" id="ARBA00022448"/>
    </source>
</evidence>
<dbReference type="GO" id="GO:0030001">
    <property type="term" value="P:metal ion transport"/>
    <property type="evidence" value="ECO:0007669"/>
    <property type="project" value="InterPro"/>
</dbReference>
<feature type="region of interest" description="Disordered" evidence="4">
    <location>
        <begin position="131"/>
        <end position="208"/>
    </location>
</feature>
<reference evidence="5 6" key="1">
    <citation type="submission" date="2018-09" db="EMBL/GenBank/DDBJ databases">
        <title>Genomic Encyclopedia of Archaeal and Bacterial Type Strains, Phase II (KMG-II): from individual species to whole genera.</title>
        <authorList>
            <person name="Goeker M."/>
        </authorList>
    </citation>
    <scope>NUCLEOTIDE SEQUENCE [LARGE SCALE GENOMIC DNA]</scope>
    <source>
        <strain evidence="5 6">DSM 13151</strain>
    </source>
</reference>
<evidence type="ECO:0000256" key="4">
    <source>
        <dbReference type="SAM" id="MobiDB-lite"/>
    </source>
</evidence>
<evidence type="ECO:0000313" key="5">
    <source>
        <dbReference type="EMBL" id="RKD97193.1"/>
    </source>
</evidence>